<name>A0A9J6G4F6_HAELO</name>
<accession>A0A9J6G4F6</accession>
<dbReference type="AlphaFoldDB" id="A0A9J6G4F6"/>
<sequence>MRNERLFAVGPLEPSGSERLSEPEADRHYLDGGSPGPGAAAAAQWRAPCAAPTVGELRRHCQLAFPPGVSLPSPPSEESGSVEETAAFRPPPLLLPGPPPRRTRPKKKFPEYKV</sequence>
<dbReference type="EMBL" id="JABSTR010000005">
    <property type="protein sequence ID" value="KAH9370125.1"/>
    <property type="molecule type" value="Genomic_DNA"/>
</dbReference>
<organism evidence="2 3">
    <name type="scientific">Haemaphysalis longicornis</name>
    <name type="common">Bush tick</name>
    <dbReference type="NCBI Taxonomy" id="44386"/>
    <lineage>
        <taxon>Eukaryota</taxon>
        <taxon>Metazoa</taxon>
        <taxon>Ecdysozoa</taxon>
        <taxon>Arthropoda</taxon>
        <taxon>Chelicerata</taxon>
        <taxon>Arachnida</taxon>
        <taxon>Acari</taxon>
        <taxon>Parasitiformes</taxon>
        <taxon>Ixodida</taxon>
        <taxon>Ixodoidea</taxon>
        <taxon>Ixodidae</taxon>
        <taxon>Haemaphysalinae</taxon>
        <taxon>Haemaphysalis</taxon>
    </lineage>
</organism>
<feature type="compositionally biased region" description="Low complexity" evidence="1">
    <location>
        <begin position="66"/>
        <end position="84"/>
    </location>
</feature>
<feature type="compositionally biased region" description="Basic and acidic residues" evidence="1">
    <location>
        <begin position="19"/>
        <end position="30"/>
    </location>
</feature>
<dbReference type="Proteomes" id="UP000821853">
    <property type="component" value="Chromosome 3"/>
</dbReference>
<proteinExistence type="predicted"/>
<keyword evidence="3" id="KW-1185">Reference proteome</keyword>
<reference evidence="2 3" key="1">
    <citation type="journal article" date="2020" name="Cell">
        <title>Large-Scale Comparative Analyses of Tick Genomes Elucidate Their Genetic Diversity and Vector Capacities.</title>
        <authorList>
            <consortium name="Tick Genome and Microbiome Consortium (TIGMIC)"/>
            <person name="Jia N."/>
            <person name="Wang J."/>
            <person name="Shi W."/>
            <person name="Du L."/>
            <person name="Sun Y."/>
            <person name="Zhan W."/>
            <person name="Jiang J.F."/>
            <person name="Wang Q."/>
            <person name="Zhang B."/>
            <person name="Ji P."/>
            <person name="Bell-Sakyi L."/>
            <person name="Cui X.M."/>
            <person name="Yuan T.T."/>
            <person name="Jiang B.G."/>
            <person name="Yang W.F."/>
            <person name="Lam T.T."/>
            <person name="Chang Q.C."/>
            <person name="Ding S.J."/>
            <person name="Wang X.J."/>
            <person name="Zhu J.G."/>
            <person name="Ruan X.D."/>
            <person name="Zhao L."/>
            <person name="Wei J.T."/>
            <person name="Ye R.Z."/>
            <person name="Que T.C."/>
            <person name="Du C.H."/>
            <person name="Zhou Y.H."/>
            <person name="Cheng J.X."/>
            <person name="Dai P.F."/>
            <person name="Guo W.B."/>
            <person name="Han X.H."/>
            <person name="Huang E.J."/>
            <person name="Li L.F."/>
            <person name="Wei W."/>
            <person name="Gao Y.C."/>
            <person name="Liu J.Z."/>
            <person name="Shao H.Z."/>
            <person name="Wang X."/>
            <person name="Wang C.C."/>
            <person name="Yang T.C."/>
            <person name="Huo Q.B."/>
            <person name="Li W."/>
            <person name="Chen H.Y."/>
            <person name="Chen S.E."/>
            <person name="Zhou L.G."/>
            <person name="Ni X.B."/>
            <person name="Tian J.H."/>
            <person name="Sheng Y."/>
            <person name="Liu T."/>
            <person name="Pan Y.S."/>
            <person name="Xia L.Y."/>
            <person name="Li J."/>
            <person name="Zhao F."/>
            <person name="Cao W.C."/>
        </authorList>
    </citation>
    <scope>NUCLEOTIDE SEQUENCE [LARGE SCALE GENOMIC DNA]</scope>
    <source>
        <strain evidence="2">HaeL-2018</strain>
    </source>
</reference>
<evidence type="ECO:0000256" key="1">
    <source>
        <dbReference type="SAM" id="MobiDB-lite"/>
    </source>
</evidence>
<feature type="region of interest" description="Disordered" evidence="1">
    <location>
        <begin position="65"/>
        <end position="114"/>
    </location>
</feature>
<evidence type="ECO:0000313" key="3">
    <source>
        <dbReference type="Proteomes" id="UP000821853"/>
    </source>
</evidence>
<evidence type="ECO:0000313" key="2">
    <source>
        <dbReference type="EMBL" id="KAH9370125.1"/>
    </source>
</evidence>
<feature type="compositionally biased region" description="Pro residues" evidence="1">
    <location>
        <begin position="89"/>
        <end position="100"/>
    </location>
</feature>
<dbReference type="VEuPathDB" id="VectorBase:HLOH_052771"/>
<protein>
    <submittedName>
        <fullName evidence="2">Uncharacterized protein</fullName>
    </submittedName>
</protein>
<feature type="region of interest" description="Disordered" evidence="1">
    <location>
        <begin position="1"/>
        <end position="41"/>
    </location>
</feature>
<comment type="caution">
    <text evidence="2">The sequence shown here is derived from an EMBL/GenBank/DDBJ whole genome shotgun (WGS) entry which is preliminary data.</text>
</comment>
<gene>
    <name evidence="2" type="ORF">HPB48_015120</name>
</gene>